<feature type="transmembrane region" description="Helical" evidence="6">
    <location>
        <begin position="12"/>
        <end position="34"/>
    </location>
</feature>
<evidence type="ECO:0000256" key="2">
    <source>
        <dbReference type="ARBA" id="ARBA00022475"/>
    </source>
</evidence>
<proteinExistence type="predicted"/>
<evidence type="ECO:0000256" key="4">
    <source>
        <dbReference type="ARBA" id="ARBA00022989"/>
    </source>
</evidence>
<comment type="caution">
    <text evidence="8">The sequence shown here is derived from an EMBL/GenBank/DDBJ whole genome shotgun (WGS) entry which is preliminary data.</text>
</comment>
<dbReference type="InterPro" id="IPR003740">
    <property type="entry name" value="YitT"/>
</dbReference>
<dbReference type="Gene3D" id="3.30.70.120">
    <property type="match status" value="1"/>
</dbReference>
<dbReference type="InterPro" id="IPR051461">
    <property type="entry name" value="UPF0750_membrane"/>
</dbReference>
<dbReference type="PANTHER" id="PTHR33545">
    <property type="entry name" value="UPF0750 MEMBRANE PROTEIN YITT-RELATED"/>
    <property type="match status" value="1"/>
</dbReference>
<evidence type="ECO:0000256" key="3">
    <source>
        <dbReference type="ARBA" id="ARBA00022692"/>
    </source>
</evidence>
<evidence type="ECO:0000313" key="8">
    <source>
        <dbReference type="EMBL" id="MCU6767324.1"/>
    </source>
</evidence>
<name>A0ABT2U0X3_9FIRM</name>
<dbReference type="CDD" id="cd16379">
    <property type="entry name" value="YitT_C_like"/>
    <property type="match status" value="1"/>
</dbReference>
<dbReference type="RefSeq" id="WP_158422947.1">
    <property type="nucleotide sequence ID" value="NZ_JAOQJL010000077.1"/>
</dbReference>
<feature type="transmembrane region" description="Helical" evidence="6">
    <location>
        <begin position="121"/>
        <end position="139"/>
    </location>
</feature>
<dbReference type="InterPro" id="IPR019264">
    <property type="entry name" value="DUF2179"/>
</dbReference>
<evidence type="ECO:0000256" key="6">
    <source>
        <dbReference type="SAM" id="Phobius"/>
    </source>
</evidence>
<dbReference type="Pfam" id="PF10035">
    <property type="entry name" value="DUF2179"/>
    <property type="match status" value="1"/>
</dbReference>
<reference evidence="8 9" key="1">
    <citation type="journal article" date="2021" name="ISME Commun">
        <title>Automated analysis of genomic sequences facilitates high-throughput and comprehensive description of bacteria.</title>
        <authorList>
            <person name="Hitch T.C.A."/>
        </authorList>
    </citation>
    <scope>NUCLEOTIDE SEQUENCE [LARGE SCALE GENOMIC DNA]</scope>
    <source>
        <strain evidence="8 9">Sanger_23</strain>
    </source>
</reference>
<keyword evidence="9" id="KW-1185">Reference proteome</keyword>
<evidence type="ECO:0000256" key="1">
    <source>
        <dbReference type="ARBA" id="ARBA00004651"/>
    </source>
</evidence>
<keyword evidence="4 6" id="KW-1133">Transmembrane helix</keyword>
<dbReference type="Pfam" id="PF02588">
    <property type="entry name" value="YitT_membrane"/>
    <property type="match status" value="1"/>
</dbReference>
<sequence>MTLKQALGKMKWKNFFFLTVAGMVNAFGVTMFIAPVDLYDSGISGTSILLSQLTPEWLSLSLFLLVLNIPLFLYGLKKQGVTFTIYAIYTVAVYSFGAWLITDVLPVDVSIVSPLAGSDLLLCAIFGGLISGIGSGMAIRFGGAMDGIEVLAVIFAKRLGITVGTFVMGYNLVLYIVCGFVLHSWILPLYSIVAYGAALKTVDFIVEGLDRSKAATIVTVHPNEVCAALSEAFECGMTITEAKGYYSDSPKTVVYIVVNRFQVGKMKELVHENDRSAYISIAEIADVYGANTDKV</sequence>
<feature type="transmembrane region" description="Helical" evidence="6">
    <location>
        <begin position="57"/>
        <end position="76"/>
    </location>
</feature>
<dbReference type="EMBL" id="JAOQJL010000077">
    <property type="protein sequence ID" value="MCU6767324.1"/>
    <property type="molecule type" value="Genomic_DNA"/>
</dbReference>
<dbReference type="PIRSF" id="PIRSF006483">
    <property type="entry name" value="Membrane_protein_YitT"/>
    <property type="match status" value="1"/>
</dbReference>
<comment type="subcellular location">
    <subcellularLocation>
        <location evidence="1">Cell membrane</location>
        <topology evidence="1">Multi-pass membrane protein</topology>
    </subcellularLocation>
</comment>
<organism evidence="8 9">
    <name type="scientific">Blautia ammoniilytica</name>
    <dbReference type="NCBI Taxonomy" id="2981782"/>
    <lineage>
        <taxon>Bacteria</taxon>
        <taxon>Bacillati</taxon>
        <taxon>Bacillota</taxon>
        <taxon>Clostridia</taxon>
        <taxon>Lachnospirales</taxon>
        <taxon>Lachnospiraceae</taxon>
        <taxon>Blautia</taxon>
    </lineage>
</organism>
<feature type="transmembrane region" description="Helical" evidence="6">
    <location>
        <begin position="83"/>
        <end position="101"/>
    </location>
</feature>
<gene>
    <name evidence="8" type="ORF">OCV61_18380</name>
</gene>
<dbReference type="Proteomes" id="UP001652409">
    <property type="component" value="Unassembled WGS sequence"/>
</dbReference>
<accession>A0ABT2U0X3</accession>
<keyword evidence="3 6" id="KW-0812">Transmembrane</keyword>
<keyword evidence="2" id="KW-1003">Cell membrane</keyword>
<protein>
    <submittedName>
        <fullName evidence="8">YitT family protein</fullName>
    </submittedName>
</protein>
<evidence type="ECO:0000259" key="7">
    <source>
        <dbReference type="Pfam" id="PF10035"/>
    </source>
</evidence>
<evidence type="ECO:0000256" key="5">
    <source>
        <dbReference type="ARBA" id="ARBA00023136"/>
    </source>
</evidence>
<dbReference type="InterPro" id="IPR015867">
    <property type="entry name" value="N-reg_PII/ATP_PRibTrfase_C"/>
</dbReference>
<dbReference type="PANTHER" id="PTHR33545:SF3">
    <property type="entry name" value="UPF0750 MEMBRANE PROTEIN YQFU"/>
    <property type="match status" value="1"/>
</dbReference>
<keyword evidence="5 6" id="KW-0472">Membrane</keyword>
<feature type="transmembrane region" description="Helical" evidence="6">
    <location>
        <begin position="159"/>
        <end position="182"/>
    </location>
</feature>
<feature type="domain" description="DUF2179" evidence="7">
    <location>
        <begin position="236"/>
        <end position="289"/>
    </location>
</feature>
<evidence type="ECO:0000313" key="9">
    <source>
        <dbReference type="Proteomes" id="UP001652409"/>
    </source>
</evidence>